<dbReference type="Gene3D" id="2.40.170.20">
    <property type="entry name" value="TonB-dependent receptor, beta-barrel domain"/>
    <property type="match status" value="1"/>
</dbReference>
<dbReference type="SUPFAM" id="SSF56935">
    <property type="entry name" value="Porins"/>
    <property type="match status" value="1"/>
</dbReference>
<organism evidence="4 5">
    <name type="scientific">Xanthomarina spongicola</name>
    <dbReference type="NCBI Taxonomy" id="570520"/>
    <lineage>
        <taxon>Bacteria</taxon>
        <taxon>Pseudomonadati</taxon>
        <taxon>Bacteroidota</taxon>
        <taxon>Flavobacteriia</taxon>
        <taxon>Flavobacteriales</taxon>
        <taxon>Flavobacteriaceae</taxon>
        <taxon>Xanthomarina</taxon>
    </lineage>
</organism>
<dbReference type="AlphaFoldDB" id="A0A316DQ51"/>
<keyword evidence="5" id="KW-1185">Reference proteome</keyword>
<comment type="subcellular location">
    <subcellularLocation>
        <location evidence="1">Cell outer membrane</location>
    </subcellularLocation>
</comment>
<dbReference type="SUPFAM" id="SSF49464">
    <property type="entry name" value="Carboxypeptidase regulatory domain-like"/>
    <property type="match status" value="1"/>
</dbReference>
<dbReference type="InterPro" id="IPR008969">
    <property type="entry name" value="CarboxyPept-like_regulatory"/>
</dbReference>
<keyword evidence="2" id="KW-0472">Membrane</keyword>
<dbReference type="InterPro" id="IPR036942">
    <property type="entry name" value="Beta-barrel_TonB_sf"/>
</dbReference>
<gene>
    <name evidence="4" type="ORF">LX78_00056</name>
</gene>
<reference evidence="4 5" key="1">
    <citation type="submission" date="2018-05" db="EMBL/GenBank/DDBJ databases">
        <title>Genomic Encyclopedia of Archaeal and Bacterial Type Strains, Phase II (KMG-II): from individual species to whole genera.</title>
        <authorList>
            <person name="Goeker M."/>
        </authorList>
    </citation>
    <scope>NUCLEOTIDE SEQUENCE [LARGE SCALE GENOMIC DNA]</scope>
    <source>
        <strain evidence="4 5">DSM 22637</strain>
    </source>
</reference>
<protein>
    <submittedName>
        <fullName evidence="4">TonB-dependent receptor-like protein</fullName>
    </submittedName>
</protein>
<evidence type="ECO:0000256" key="3">
    <source>
        <dbReference type="ARBA" id="ARBA00023237"/>
    </source>
</evidence>
<proteinExistence type="predicted"/>
<dbReference type="GO" id="GO:0009279">
    <property type="term" value="C:cell outer membrane"/>
    <property type="evidence" value="ECO:0007669"/>
    <property type="project" value="UniProtKB-SubCell"/>
</dbReference>
<dbReference type="Gene3D" id="2.60.40.1120">
    <property type="entry name" value="Carboxypeptidase-like, regulatory domain"/>
    <property type="match status" value="1"/>
</dbReference>
<keyword evidence="3" id="KW-0998">Cell outer membrane</keyword>
<evidence type="ECO:0000313" key="4">
    <source>
        <dbReference type="EMBL" id="PWK20357.1"/>
    </source>
</evidence>
<dbReference type="Proteomes" id="UP000245430">
    <property type="component" value="Unassembled WGS sequence"/>
</dbReference>
<keyword evidence="4" id="KW-0675">Receptor</keyword>
<name>A0A316DQ51_9FLAO</name>
<evidence type="ECO:0000256" key="1">
    <source>
        <dbReference type="ARBA" id="ARBA00004442"/>
    </source>
</evidence>
<dbReference type="EMBL" id="QGGP01000001">
    <property type="protein sequence ID" value="PWK20357.1"/>
    <property type="molecule type" value="Genomic_DNA"/>
</dbReference>
<accession>A0A316DQ51</accession>
<evidence type="ECO:0000313" key="5">
    <source>
        <dbReference type="Proteomes" id="UP000245430"/>
    </source>
</evidence>
<evidence type="ECO:0000256" key="2">
    <source>
        <dbReference type="ARBA" id="ARBA00023136"/>
    </source>
</evidence>
<comment type="caution">
    <text evidence="4">The sequence shown here is derived from an EMBL/GenBank/DDBJ whole genome shotgun (WGS) entry which is preliminary data.</text>
</comment>
<dbReference type="Pfam" id="PF13620">
    <property type="entry name" value="CarboxypepD_reg"/>
    <property type="match status" value="1"/>
</dbReference>
<sequence length="949" mass="106235">MHALINYYLMQKELLTINSSMKKGLFIFLFGIFSSVSALAQETVVKGSVTEAISFEPIPNVTVAIEGTVISVETNDLGEFEFLVEVPLGEQVLTISKSGYFSKRYPIVVNEGQTVNITDMTLSKDVSEADLFTITLTDDELDNDDSGLDNISGLLQSSLDVFQRTAAFEFSSSFFKVRGLNSENGSVLINGIEMNKLYDGRPQWSDWGGLNDVLRNQELTTGLQPSSYNFGGILGTTNMIVRASKYREGGRVTYSSSNRSYTNRVMGSYSSGLLDGGWAYTIMAGRRWGKEGYQDATLYDANSFFASVEKVINEKHSLNFTSIYTPNRRGKSSPNTQEVYDLKDIRYNEYWGWLDGEKKNSRIKEVEEPILMLNHYWDINSKTSLNTNVGYQFGKIGNSRLDYGGGANPSPAYYQLLPSYFLADPDGPDYAGAYEAEQNFMNGGQINWDRILDANLTNSSVGLNGAYVLYEDRNDDKQLSINSILNSEINENIMLNAAITYKDYKSENFGEIIDLLGSSVGYLNVDSFDGFQYDYQNPNRVLGEGDKYRYNYNISSDVISGYAQAQFKYSKVDFYLSGSVTNTTYQRDGLWQNEAYITTDDAGNVLTDNSSGKGEKLSFTGVGAKGGLTYKITGKHLIDFNAGYITQAPSIRNTFSNSRENNNIVDNITEEKITSADISYIFRSPIIKAKLTGYYTKIEDANEISFYYADGLTNANIELNETSAFVQEILQGVDKQHIGGELGIQAQVTPTILLKGVASVGQYTYSNNPDLYLTSSSFEGNGRSDTFTSNLKDYKVAGGPQQAYSIGFEYRDPDYWWFGATANFFSNTYVDVSPLTRTENFYLDSDGLPFNNYDEDVANQLLKQEKFDSYMVVNLTGGKSWKIGDYYIGFFASVNNLLDELYKTGGFEQGRNANYEELLADKSNDKPVFGSKYWYGRGTTYFLNVNFRF</sequence>